<organism evidence="2 3">
    <name type="scientific">Cognatilysobacter bugurensis</name>
    <dbReference type="NCBI Taxonomy" id="543356"/>
    <lineage>
        <taxon>Bacteria</taxon>
        <taxon>Pseudomonadati</taxon>
        <taxon>Pseudomonadota</taxon>
        <taxon>Gammaproteobacteria</taxon>
        <taxon>Lysobacterales</taxon>
        <taxon>Lysobacteraceae</taxon>
        <taxon>Cognatilysobacter</taxon>
    </lineage>
</organism>
<reference evidence="2" key="2">
    <citation type="submission" date="2020-09" db="EMBL/GenBank/DDBJ databases">
        <authorList>
            <person name="Sun Q."/>
            <person name="Kim S."/>
        </authorList>
    </citation>
    <scope>NUCLEOTIDE SEQUENCE</scope>
    <source>
        <strain evidence="2">KCTC 23077</strain>
    </source>
</reference>
<dbReference type="EMBL" id="BMYD01000002">
    <property type="protein sequence ID" value="GHA79168.1"/>
    <property type="molecule type" value="Genomic_DNA"/>
</dbReference>
<sequence>MACDGVDVDMPCAPGYSPIGAHAPPSPRLQVAQLILSGMFRVPALPTVALAACLLTGCDDLLRFDAGDDTRIVGRASVTDGDTFEVRGQRIRLWGVDAPESKQRCHRPDGDEWRCGTEAANALADWIGPRTVTCERRGKSYDRVVAQCEVGGEDVGEWLVRRGWALDYKRYSKGEYGDEERAAARDGAGMHAGTFQTPWEYRASRRKRRS</sequence>
<evidence type="ECO:0000313" key="3">
    <source>
        <dbReference type="Proteomes" id="UP000646426"/>
    </source>
</evidence>
<name>A0A918SZT7_9GAMM</name>
<accession>A0A918SZT7</accession>
<dbReference type="InterPro" id="IPR016071">
    <property type="entry name" value="Staphylococal_nuclease_OB-fold"/>
</dbReference>
<comment type="caution">
    <text evidence="2">The sequence shown here is derived from an EMBL/GenBank/DDBJ whole genome shotgun (WGS) entry which is preliminary data.</text>
</comment>
<keyword evidence="3" id="KW-1185">Reference proteome</keyword>
<reference evidence="2" key="1">
    <citation type="journal article" date="2014" name="Int. J. Syst. Evol. Microbiol.">
        <title>Complete genome sequence of Corynebacterium casei LMG S-19264T (=DSM 44701T), isolated from a smear-ripened cheese.</title>
        <authorList>
            <consortium name="US DOE Joint Genome Institute (JGI-PGF)"/>
            <person name="Walter F."/>
            <person name="Albersmeier A."/>
            <person name="Kalinowski J."/>
            <person name="Ruckert C."/>
        </authorList>
    </citation>
    <scope>NUCLEOTIDE SEQUENCE</scope>
    <source>
        <strain evidence="2">KCTC 23077</strain>
    </source>
</reference>
<dbReference type="Proteomes" id="UP000646426">
    <property type="component" value="Unassembled WGS sequence"/>
</dbReference>
<dbReference type="InterPro" id="IPR035437">
    <property type="entry name" value="SNase_OB-fold_sf"/>
</dbReference>
<dbReference type="Gene3D" id="2.40.50.90">
    <property type="match status" value="1"/>
</dbReference>
<evidence type="ECO:0000259" key="1">
    <source>
        <dbReference type="PROSITE" id="PS50830"/>
    </source>
</evidence>
<dbReference type="SMART" id="SM00318">
    <property type="entry name" value="SNc"/>
    <property type="match status" value="1"/>
</dbReference>
<feature type="domain" description="TNase-like" evidence="1">
    <location>
        <begin position="78"/>
        <end position="193"/>
    </location>
</feature>
<evidence type="ECO:0000313" key="2">
    <source>
        <dbReference type="EMBL" id="GHA79168.1"/>
    </source>
</evidence>
<dbReference type="SUPFAM" id="SSF50199">
    <property type="entry name" value="Staphylococcal nuclease"/>
    <property type="match status" value="1"/>
</dbReference>
<dbReference type="PANTHER" id="PTHR12302:SF26">
    <property type="entry name" value="BLR1266 PROTEIN"/>
    <property type="match status" value="1"/>
</dbReference>
<dbReference type="PANTHER" id="PTHR12302">
    <property type="entry name" value="EBNA2 BINDING PROTEIN P100"/>
    <property type="match status" value="1"/>
</dbReference>
<protein>
    <recommendedName>
        <fullName evidence="1">TNase-like domain-containing protein</fullName>
    </recommendedName>
</protein>
<dbReference type="PROSITE" id="PS50830">
    <property type="entry name" value="TNASE_3"/>
    <property type="match status" value="1"/>
</dbReference>
<proteinExistence type="predicted"/>
<dbReference type="AlphaFoldDB" id="A0A918SZT7"/>
<dbReference type="Pfam" id="PF00565">
    <property type="entry name" value="SNase"/>
    <property type="match status" value="1"/>
</dbReference>
<gene>
    <name evidence="2" type="ORF">GCM10007067_15790</name>
</gene>